<accession>A0A0A0K1Q2</accession>
<dbReference type="PANTHER" id="PTHR33090">
    <property type="entry name" value="DUF3774 DOMAIN PROTEIN-RELATED"/>
    <property type="match status" value="1"/>
</dbReference>
<sequence length="78" mass="8662">MAGEQQQYTTNFNSNSSIKTNFSIYPNHTSSKSSSSSSKYPTKFSHNGSVSQGEKDKIKKAEESLRTVMYLSCWGPNS</sequence>
<evidence type="ECO:0000313" key="3">
    <source>
        <dbReference type="Proteomes" id="UP000029981"/>
    </source>
</evidence>
<feature type="region of interest" description="Disordered" evidence="1">
    <location>
        <begin position="23"/>
        <end position="58"/>
    </location>
</feature>
<reference evidence="2 3" key="2">
    <citation type="journal article" date="2009" name="PLoS ONE">
        <title>An integrated genetic and cytogenetic map of the cucumber genome.</title>
        <authorList>
            <person name="Ren Y."/>
            <person name="Zhang Z."/>
            <person name="Liu J."/>
            <person name="Staub J.E."/>
            <person name="Han Y."/>
            <person name="Cheng Z."/>
            <person name="Li X."/>
            <person name="Lu J."/>
            <person name="Miao H."/>
            <person name="Kang H."/>
            <person name="Xie B."/>
            <person name="Gu X."/>
            <person name="Wang X."/>
            <person name="Du Y."/>
            <person name="Jin W."/>
            <person name="Huang S."/>
        </authorList>
    </citation>
    <scope>NUCLEOTIDE SEQUENCE [LARGE SCALE GENOMIC DNA]</scope>
    <source>
        <strain evidence="3">cv. 9930</strain>
    </source>
</reference>
<dbReference type="Pfam" id="PF12609">
    <property type="entry name" value="DUF3774"/>
    <property type="match status" value="1"/>
</dbReference>
<dbReference type="EMBL" id="CM002928">
    <property type="protein sequence ID" value="KGN43575.1"/>
    <property type="molecule type" value="Genomic_DNA"/>
</dbReference>
<dbReference type="AlphaFoldDB" id="A0A0A0K1Q2"/>
<organism evidence="2 3">
    <name type="scientific">Cucumis sativus</name>
    <name type="common">Cucumber</name>
    <dbReference type="NCBI Taxonomy" id="3659"/>
    <lineage>
        <taxon>Eukaryota</taxon>
        <taxon>Viridiplantae</taxon>
        <taxon>Streptophyta</taxon>
        <taxon>Embryophyta</taxon>
        <taxon>Tracheophyta</taxon>
        <taxon>Spermatophyta</taxon>
        <taxon>Magnoliopsida</taxon>
        <taxon>eudicotyledons</taxon>
        <taxon>Gunneridae</taxon>
        <taxon>Pentapetalae</taxon>
        <taxon>rosids</taxon>
        <taxon>fabids</taxon>
        <taxon>Cucurbitales</taxon>
        <taxon>Cucurbitaceae</taxon>
        <taxon>Benincaseae</taxon>
        <taxon>Cucumis</taxon>
    </lineage>
</organism>
<proteinExistence type="predicted"/>
<evidence type="ECO:0000313" key="2">
    <source>
        <dbReference type="EMBL" id="KGN43575.1"/>
    </source>
</evidence>
<dbReference type="InterPro" id="IPR022251">
    <property type="entry name" value="DUF3774_wound-induced"/>
</dbReference>
<gene>
    <name evidence="2" type="ORF">Csa_7G046140</name>
</gene>
<protein>
    <submittedName>
        <fullName evidence="2">Uncharacterized protein</fullName>
    </submittedName>
</protein>
<reference evidence="2 3" key="4">
    <citation type="journal article" date="2011" name="BMC Genomics">
        <title>RNA-Seq improves annotation of protein-coding genes in the cucumber genome.</title>
        <authorList>
            <person name="Li Z."/>
            <person name="Zhang Z."/>
            <person name="Yan P."/>
            <person name="Huang S."/>
            <person name="Fei Z."/>
            <person name="Lin K."/>
        </authorList>
    </citation>
    <scope>NUCLEOTIDE SEQUENCE [LARGE SCALE GENOMIC DNA]</scope>
    <source>
        <strain evidence="3">cv. 9930</strain>
    </source>
</reference>
<dbReference type="Proteomes" id="UP000029981">
    <property type="component" value="Chromosome 7"/>
</dbReference>
<reference evidence="2 3" key="1">
    <citation type="journal article" date="2009" name="Nat. Genet.">
        <title>The genome of the cucumber, Cucumis sativus L.</title>
        <authorList>
            <person name="Huang S."/>
            <person name="Li R."/>
            <person name="Zhang Z."/>
            <person name="Li L."/>
            <person name="Gu X."/>
            <person name="Fan W."/>
            <person name="Lucas W.J."/>
            <person name="Wang X."/>
            <person name="Xie B."/>
            <person name="Ni P."/>
            <person name="Ren Y."/>
            <person name="Zhu H."/>
            <person name="Li J."/>
            <person name="Lin K."/>
            <person name="Jin W."/>
            <person name="Fei Z."/>
            <person name="Li G."/>
            <person name="Staub J."/>
            <person name="Kilian A."/>
            <person name="van der Vossen E.A."/>
            <person name="Wu Y."/>
            <person name="Guo J."/>
            <person name="He J."/>
            <person name="Jia Z."/>
            <person name="Ren Y."/>
            <person name="Tian G."/>
            <person name="Lu Y."/>
            <person name="Ruan J."/>
            <person name="Qian W."/>
            <person name="Wang M."/>
            <person name="Huang Q."/>
            <person name="Li B."/>
            <person name="Xuan Z."/>
            <person name="Cao J."/>
            <person name="Asan"/>
            <person name="Wu Z."/>
            <person name="Zhang J."/>
            <person name="Cai Q."/>
            <person name="Bai Y."/>
            <person name="Zhao B."/>
            <person name="Han Y."/>
            <person name="Li Y."/>
            <person name="Li X."/>
            <person name="Wang S."/>
            <person name="Shi Q."/>
            <person name="Liu S."/>
            <person name="Cho W.K."/>
            <person name="Kim J.Y."/>
            <person name="Xu Y."/>
            <person name="Heller-Uszynska K."/>
            <person name="Miao H."/>
            <person name="Cheng Z."/>
            <person name="Zhang S."/>
            <person name="Wu J."/>
            <person name="Yang Y."/>
            <person name="Kang H."/>
            <person name="Li M."/>
            <person name="Liang H."/>
            <person name="Ren X."/>
            <person name="Shi Z."/>
            <person name="Wen M."/>
            <person name="Jian M."/>
            <person name="Yang H."/>
            <person name="Zhang G."/>
            <person name="Yang Z."/>
            <person name="Chen R."/>
            <person name="Liu S."/>
            <person name="Li J."/>
            <person name="Ma L."/>
            <person name="Liu H."/>
            <person name="Zhou Y."/>
            <person name="Zhao J."/>
            <person name="Fang X."/>
            <person name="Li G."/>
            <person name="Fang L."/>
            <person name="Li Y."/>
            <person name="Liu D."/>
            <person name="Zheng H."/>
            <person name="Zhang Y."/>
            <person name="Qin N."/>
            <person name="Li Z."/>
            <person name="Yang G."/>
            <person name="Yang S."/>
            <person name="Bolund L."/>
            <person name="Kristiansen K."/>
            <person name="Zheng H."/>
            <person name="Li S."/>
            <person name="Zhang X."/>
            <person name="Yang H."/>
            <person name="Wang J."/>
            <person name="Sun R."/>
            <person name="Zhang B."/>
            <person name="Jiang S."/>
            <person name="Wang J."/>
            <person name="Du Y."/>
            <person name="Li S."/>
        </authorList>
    </citation>
    <scope>NUCLEOTIDE SEQUENCE [LARGE SCALE GENOMIC DNA]</scope>
    <source>
        <strain evidence="3">cv. 9930</strain>
    </source>
</reference>
<dbReference type="OMA" id="KQASHFC"/>
<feature type="compositionally biased region" description="Low complexity" evidence="1">
    <location>
        <begin position="30"/>
        <end position="39"/>
    </location>
</feature>
<dbReference type="Gramene" id="KGN43575">
    <property type="protein sequence ID" value="KGN43575"/>
    <property type="gene ID" value="Csa_7G046140"/>
</dbReference>
<reference evidence="2 3" key="3">
    <citation type="journal article" date="2010" name="BMC Genomics">
        <title>Transcriptome sequencing and comparative analysis of cucumber flowers with different sex types.</title>
        <authorList>
            <person name="Guo S."/>
            <person name="Zheng Y."/>
            <person name="Joung J.G."/>
            <person name="Liu S."/>
            <person name="Zhang Z."/>
            <person name="Crasta O.R."/>
            <person name="Sobral B.W."/>
            <person name="Xu Y."/>
            <person name="Huang S."/>
            <person name="Fei Z."/>
        </authorList>
    </citation>
    <scope>NUCLEOTIDE SEQUENCE [LARGE SCALE GENOMIC DNA]</scope>
    <source>
        <strain evidence="3">cv. 9930</strain>
    </source>
</reference>
<evidence type="ECO:0000256" key="1">
    <source>
        <dbReference type="SAM" id="MobiDB-lite"/>
    </source>
</evidence>
<keyword evidence="3" id="KW-1185">Reference proteome</keyword>
<name>A0A0A0K1Q2_CUCSA</name>